<gene>
    <name evidence="1" type="ORF">QYF61_014917</name>
</gene>
<keyword evidence="2" id="KW-1185">Reference proteome</keyword>
<organism evidence="1 2">
    <name type="scientific">Mycteria americana</name>
    <name type="common">Wood stork</name>
    <dbReference type="NCBI Taxonomy" id="33587"/>
    <lineage>
        <taxon>Eukaryota</taxon>
        <taxon>Metazoa</taxon>
        <taxon>Chordata</taxon>
        <taxon>Craniata</taxon>
        <taxon>Vertebrata</taxon>
        <taxon>Euteleostomi</taxon>
        <taxon>Archelosauria</taxon>
        <taxon>Archosauria</taxon>
        <taxon>Dinosauria</taxon>
        <taxon>Saurischia</taxon>
        <taxon>Theropoda</taxon>
        <taxon>Coelurosauria</taxon>
        <taxon>Aves</taxon>
        <taxon>Neognathae</taxon>
        <taxon>Neoaves</taxon>
        <taxon>Aequornithes</taxon>
        <taxon>Ciconiiformes</taxon>
        <taxon>Ciconiidae</taxon>
        <taxon>Mycteria</taxon>
    </lineage>
</organism>
<accession>A0AAN7NT71</accession>
<dbReference type="EMBL" id="JAUNZN010000001">
    <property type="protein sequence ID" value="KAK4831029.1"/>
    <property type="molecule type" value="Genomic_DNA"/>
</dbReference>
<protein>
    <submittedName>
        <fullName evidence="1">Uncharacterized protein</fullName>
    </submittedName>
</protein>
<evidence type="ECO:0000313" key="1">
    <source>
        <dbReference type="EMBL" id="KAK4831029.1"/>
    </source>
</evidence>
<name>A0AAN7NT71_MYCAM</name>
<proteinExistence type="predicted"/>
<dbReference type="AlphaFoldDB" id="A0AAN7NT71"/>
<comment type="caution">
    <text evidence="1">The sequence shown here is derived from an EMBL/GenBank/DDBJ whole genome shotgun (WGS) entry which is preliminary data.</text>
</comment>
<reference evidence="1 2" key="1">
    <citation type="journal article" date="2023" name="J. Hered.">
        <title>Chromosome-level genome of the wood stork (Mycteria americana) provides insight into avian chromosome evolution.</title>
        <authorList>
            <person name="Flamio R. Jr."/>
            <person name="Ramstad K.M."/>
        </authorList>
    </citation>
    <scope>NUCLEOTIDE SEQUENCE [LARGE SCALE GENOMIC DNA]</scope>
    <source>
        <strain evidence="1">JAX WOST 10</strain>
    </source>
</reference>
<dbReference type="Proteomes" id="UP001333110">
    <property type="component" value="Unassembled WGS sequence"/>
</dbReference>
<evidence type="ECO:0000313" key="2">
    <source>
        <dbReference type="Proteomes" id="UP001333110"/>
    </source>
</evidence>
<sequence length="371" mass="40718">MPLFCQGCSAEEEESYWHECKFSIKHVGVYPVAPEGFSCKSEAHAASALLGKEMFKLQRESEELEPRSCGQPTETMPSQQASGWLNPRAEDDSLQAQACCESGACASSRGASTFPLWNSLGWKGPLKVIYSNPPCNEQGHLQLDQVAQSPIQPELECFQGWGIYHLSGQPVPAAIRSPWSLLFSRLNKPNSLSLSSYERCSSSRITFVAPLWTRSNRAEGQNHLPQPAGYAAFDAAQDTVGFLGCECTLSAHVQLFIHQYPQVLLHRAALNPFIPQPVLIPGVAPTQDPALGLVEPHEVPMGPLLQLVQVPLDGIPSLRRVNHTTQLGVICKLAEGALNPTVHVIDDDIKQYWSQYGPISDTTHHQSPSRH</sequence>